<dbReference type="PANTHER" id="PTHR36175:SF1">
    <property type="entry name" value="CYANOPHYCINASE"/>
    <property type="match status" value="1"/>
</dbReference>
<dbReference type="InterPro" id="IPR029062">
    <property type="entry name" value="Class_I_gatase-like"/>
</dbReference>
<keyword evidence="6" id="KW-1185">Reference proteome</keyword>
<keyword evidence="3" id="KW-0378">Hydrolase</keyword>
<dbReference type="SUPFAM" id="SSF52317">
    <property type="entry name" value="Class I glutamine amidotransferase-like"/>
    <property type="match status" value="1"/>
</dbReference>
<dbReference type="Gene3D" id="3.40.50.880">
    <property type="match status" value="1"/>
</dbReference>
<evidence type="ECO:0000256" key="4">
    <source>
        <dbReference type="ARBA" id="ARBA00022825"/>
    </source>
</evidence>
<keyword evidence="4" id="KW-0720">Serine protease</keyword>
<evidence type="ECO:0000313" key="5">
    <source>
        <dbReference type="EMBL" id="PKG23296.1"/>
    </source>
</evidence>
<evidence type="ECO:0000313" key="6">
    <source>
        <dbReference type="Proteomes" id="UP000233375"/>
    </source>
</evidence>
<dbReference type="Proteomes" id="UP000233375">
    <property type="component" value="Unassembled WGS sequence"/>
</dbReference>
<keyword evidence="2" id="KW-0645">Protease</keyword>
<comment type="caution">
    <text evidence="5">The sequence shown here is derived from an EMBL/GenBank/DDBJ whole genome shotgun (WGS) entry which is preliminary data.</text>
</comment>
<protein>
    <submittedName>
        <fullName evidence="5">Peptidase S51 dipeptidase E</fullName>
    </submittedName>
</protein>
<evidence type="ECO:0000256" key="1">
    <source>
        <dbReference type="ARBA" id="ARBA00006534"/>
    </source>
</evidence>
<organism evidence="5 6">
    <name type="scientific">Niallia nealsonii</name>
    <dbReference type="NCBI Taxonomy" id="115979"/>
    <lineage>
        <taxon>Bacteria</taxon>
        <taxon>Bacillati</taxon>
        <taxon>Bacillota</taxon>
        <taxon>Bacilli</taxon>
        <taxon>Bacillales</taxon>
        <taxon>Bacillaceae</taxon>
        <taxon>Niallia</taxon>
    </lineage>
</organism>
<proteinExistence type="inferred from homology"/>
<dbReference type="GO" id="GO:0006508">
    <property type="term" value="P:proteolysis"/>
    <property type="evidence" value="ECO:0007669"/>
    <property type="project" value="UniProtKB-KW"/>
</dbReference>
<reference evidence="5 6" key="1">
    <citation type="journal article" date="2003" name="Int. J. Syst. Evol. Microbiol.">
        <title>Bacillus nealsonii sp. nov., isolated from a spacecraft-assembly facility, whose spores are gamma-radiation resistant.</title>
        <authorList>
            <person name="Venkateswaran K."/>
            <person name="Kempf M."/>
            <person name="Chen F."/>
            <person name="Satomi M."/>
            <person name="Nicholson W."/>
            <person name="Kern R."/>
        </authorList>
    </citation>
    <scope>NUCLEOTIDE SEQUENCE [LARGE SCALE GENOMIC DNA]</scope>
    <source>
        <strain evidence="5 6">FO-92</strain>
    </source>
</reference>
<dbReference type="InterPro" id="IPR005320">
    <property type="entry name" value="Peptidase_S51"/>
</dbReference>
<dbReference type="PANTHER" id="PTHR36175">
    <property type="entry name" value="CYANOPHYCINASE"/>
    <property type="match status" value="1"/>
</dbReference>
<evidence type="ECO:0000256" key="2">
    <source>
        <dbReference type="ARBA" id="ARBA00022670"/>
    </source>
</evidence>
<comment type="similarity">
    <text evidence="1">Belongs to the peptidase S51 family.</text>
</comment>
<sequence>MNQHLFLFGGGPPFTLQHAKKFINLLKSTNPISILCVGKTGWQQYMPMYTQTLKDLGAASFEYLPLPSPSLEKIKNSLHNSAGIIICGGNTTLYRDYIVDTPISQILLNCYESGIPIAGFSAGALIFPETCIISAKDNPKGEFEPKKGLGLLKNLLLAVHFSEWKDETHLLHAVNKLGEQQNYGIDENTGIYFRNGKMHTIEGKGVYTVKNKQLLKIH</sequence>
<dbReference type="RefSeq" id="WP_101177569.1">
    <property type="nucleotide sequence ID" value="NZ_PISE01000026.1"/>
</dbReference>
<evidence type="ECO:0000256" key="3">
    <source>
        <dbReference type="ARBA" id="ARBA00022801"/>
    </source>
</evidence>
<dbReference type="OrthoDB" id="65372at2"/>
<dbReference type="AlphaFoldDB" id="A0A2N0Z1A4"/>
<accession>A0A2N0Z1A4</accession>
<dbReference type="EMBL" id="PISE01000026">
    <property type="protein sequence ID" value="PKG23296.1"/>
    <property type="molecule type" value="Genomic_DNA"/>
</dbReference>
<name>A0A2N0Z1A4_9BACI</name>
<dbReference type="Pfam" id="PF03575">
    <property type="entry name" value="Peptidase_S51"/>
    <property type="match status" value="1"/>
</dbReference>
<gene>
    <name evidence="5" type="ORF">CWS01_12665</name>
</gene>
<dbReference type="GO" id="GO:0008236">
    <property type="term" value="F:serine-type peptidase activity"/>
    <property type="evidence" value="ECO:0007669"/>
    <property type="project" value="UniProtKB-KW"/>
</dbReference>
<dbReference type="CDD" id="cd03129">
    <property type="entry name" value="GAT1_Peptidase_E_like"/>
    <property type="match status" value="1"/>
</dbReference>